<keyword evidence="6" id="KW-1185">Reference proteome</keyword>
<evidence type="ECO:0000256" key="2">
    <source>
        <dbReference type="SAM" id="Phobius"/>
    </source>
</evidence>
<dbReference type="EMBL" id="CP109114">
    <property type="protein sequence ID" value="WSC15507.1"/>
    <property type="molecule type" value="Genomic_DNA"/>
</dbReference>
<reference evidence="3 5" key="1">
    <citation type="submission" date="2019-06" db="EMBL/GenBank/DDBJ databases">
        <title>Sequencing the genomes of 1000 actinobacteria strains.</title>
        <authorList>
            <person name="Klenk H.-P."/>
        </authorList>
    </citation>
    <scope>NUCLEOTIDE SEQUENCE [LARGE SCALE GENOMIC DNA]</scope>
    <source>
        <strain evidence="3 5">DSM 42059</strain>
    </source>
</reference>
<evidence type="ECO:0000313" key="4">
    <source>
        <dbReference type="EMBL" id="WSC15507.1"/>
    </source>
</evidence>
<keyword evidence="2" id="KW-1133">Transmembrane helix</keyword>
<dbReference type="Proteomes" id="UP000318186">
    <property type="component" value="Unassembled WGS sequence"/>
</dbReference>
<keyword evidence="2" id="KW-0812">Transmembrane</keyword>
<feature type="region of interest" description="Disordered" evidence="1">
    <location>
        <begin position="35"/>
        <end position="55"/>
    </location>
</feature>
<feature type="compositionally biased region" description="Pro residues" evidence="1">
    <location>
        <begin position="197"/>
        <end position="225"/>
    </location>
</feature>
<evidence type="ECO:0000313" key="5">
    <source>
        <dbReference type="Proteomes" id="UP000318186"/>
    </source>
</evidence>
<sequence>MRTTVETWREGARAGHTHEPNEVTIQLDGLGRQLSELRPEPGAPEGSDGPVFVDESGRRSRTLRRFGWVIAAVCVCFAVTLVGAVLGGNSSAPFLPLSGQEEHKKADEVQVSPSPGESTDAPVAPGATASSSPSAPVDASSAALPDSSAATGPPASGAGSSVSAPVLPPKGGTESGGGGGTGGVTAPSANASVSAPPAGPDTPPVTPETPPPDTTTPPVESPEPPVQDQEGAK</sequence>
<keyword evidence="2" id="KW-0472">Membrane</keyword>
<evidence type="ECO:0000256" key="1">
    <source>
        <dbReference type="SAM" id="MobiDB-lite"/>
    </source>
</evidence>
<feature type="compositionally biased region" description="Gly residues" evidence="1">
    <location>
        <begin position="173"/>
        <end position="183"/>
    </location>
</feature>
<proteinExistence type="predicted"/>
<feature type="compositionally biased region" description="Low complexity" evidence="1">
    <location>
        <begin position="184"/>
        <end position="196"/>
    </location>
</feature>
<protein>
    <submittedName>
        <fullName evidence="3">Uncharacterized protein</fullName>
    </submittedName>
</protein>
<evidence type="ECO:0000313" key="3">
    <source>
        <dbReference type="EMBL" id="TWG03462.1"/>
    </source>
</evidence>
<evidence type="ECO:0000313" key="6">
    <source>
        <dbReference type="Proteomes" id="UP001330827"/>
    </source>
</evidence>
<dbReference type="AlphaFoldDB" id="A0A561UVT5"/>
<feature type="compositionally biased region" description="Low complexity" evidence="1">
    <location>
        <begin position="121"/>
        <end position="165"/>
    </location>
</feature>
<name>A0A561UVT5_9ACTN</name>
<reference evidence="4 6" key="2">
    <citation type="submission" date="2022-10" db="EMBL/GenBank/DDBJ databases">
        <title>The complete genomes of actinobacterial strains from the NBC collection.</title>
        <authorList>
            <person name="Joergensen T.S."/>
            <person name="Alvarez Arevalo M."/>
            <person name="Sterndorff E.B."/>
            <person name="Faurdal D."/>
            <person name="Vuksanovic O."/>
            <person name="Mourched A.-S."/>
            <person name="Charusanti P."/>
            <person name="Shaw S."/>
            <person name="Blin K."/>
            <person name="Weber T."/>
        </authorList>
    </citation>
    <scope>NUCLEOTIDE SEQUENCE [LARGE SCALE GENOMIC DNA]</scope>
    <source>
        <strain evidence="4 6">NBC 01769</strain>
    </source>
</reference>
<feature type="region of interest" description="Disordered" evidence="1">
    <location>
        <begin position="101"/>
        <end position="233"/>
    </location>
</feature>
<dbReference type="Proteomes" id="UP001330827">
    <property type="component" value="Chromosome"/>
</dbReference>
<dbReference type="RefSeq" id="WP_326594442.1">
    <property type="nucleotide sequence ID" value="NZ_CP109114.1"/>
</dbReference>
<dbReference type="EMBL" id="VIWW01000001">
    <property type="protein sequence ID" value="TWG03462.1"/>
    <property type="molecule type" value="Genomic_DNA"/>
</dbReference>
<feature type="transmembrane region" description="Helical" evidence="2">
    <location>
        <begin position="66"/>
        <end position="86"/>
    </location>
</feature>
<accession>A0A561UVT5</accession>
<organism evidence="3 5">
    <name type="scientific">Streptomyces brevispora</name>
    <dbReference type="NCBI Taxonomy" id="887462"/>
    <lineage>
        <taxon>Bacteria</taxon>
        <taxon>Bacillati</taxon>
        <taxon>Actinomycetota</taxon>
        <taxon>Actinomycetes</taxon>
        <taxon>Kitasatosporales</taxon>
        <taxon>Streptomycetaceae</taxon>
        <taxon>Streptomyces</taxon>
    </lineage>
</organism>
<gene>
    <name evidence="3" type="ORF">FHX80_111889</name>
    <name evidence="4" type="ORF">OIE64_23505</name>
</gene>